<dbReference type="PANTHER" id="PTHR11017:SF307">
    <property type="entry name" value="TIR DOMAIN, P-LOOP CONTAINING NUCLEOSIDE TRIPHOSPHATE HYDROLASE"/>
    <property type="match status" value="1"/>
</dbReference>
<proteinExistence type="predicted"/>
<dbReference type="EMBL" id="CAKMRJ010005634">
    <property type="protein sequence ID" value="CAH1449188.1"/>
    <property type="molecule type" value="Genomic_DNA"/>
</dbReference>
<dbReference type="GO" id="GO:0006952">
    <property type="term" value="P:defense response"/>
    <property type="evidence" value="ECO:0007669"/>
    <property type="project" value="InterPro"/>
</dbReference>
<dbReference type="SUPFAM" id="SSF52058">
    <property type="entry name" value="L domain-like"/>
    <property type="match status" value="1"/>
</dbReference>
<evidence type="ECO:0000313" key="2">
    <source>
        <dbReference type="Proteomes" id="UP001157418"/>
    </source>
</evidence>
<comment type="caution">
    <text evidence="1">The sequence shown here is derived from an EMBL/GenBank/DDBJ whole genome shotgun (WGS) entry which is preliminary data.</text>
</comment>
<dbReference type="Gene3D" id="3.80.10.10">
    <property type="entry name" value="Ribonuclease Inhibitor"/>
    <property type="match status" value="2"/>
</dbReference>
<accession>A0AAU9PGY5</accession>
<dbReference type="AlphaFoldDB" id="A0AAU9PGY5"/>
<keyword evidence="2" id="KW-1185">Reference proteome</keyword>
<dbReference type="InterPro" id="IPR044974">
    <property type="entry name" value="Disease_R_plants"/>
</dbReference>
<dbReference type="Gene3D" id="3.40.50.10140">
    <property type="entry name" value="Toll/interleukin-1 receptor homology (TIR) domain"/>
    <property type="match status" value="1"/>
</dbReference>
<name>A0AAU9PGY5_9ASTR</name>
<evidence type="ECO:0000313" key="1">
    <source>
        <dbReference type="EMBL" id="CAH1449188.1"/>
    </source>
</evidence>
<dbReference type="Proteomes" id="UP001157418">
    <property type="component" value="Unassembled WGS sequence"/>
</dbReference>
<dbReference type="Gene3D" id="3.30.70.100">
    <property type="match status" value="1"/>
</dbReference>
<dbReference type="InterPro" id="IPR032675">
    <property type="entry name" value="LRR_dom_sf"/>
</dbReference>
<gene>
    <name evidence="1" type="ORF">LVIROSA_LOCUS34688</name>
</gene>
<protein>
    <submittedName>
        <fullName evidence="1">Uncharacterized protein</fullName>
    </submittedName>
</protein>
<reference evidence="1 2" key="1">
    <citation type="submission" date="2022-01" db="EMBL/GenBank/DDBJ databases">
        <authorList>
            <person name="Xiong W."/>
            <person name="Schranz E."/>
        </authorList>
    </citation>
    <scope>NUCLEOTIDE SEQUENCE [LARGE SCALE GENOMIC DNA]</scope>
</reference>
<organism evidence="1 2">
    <name type="scientific">Lactuca virosa</name>
    <dbReference type="NCBI Taxonomy" id="75947"/>
    <lineage>
        <taxon>Eukaryota</taxon>
        <taxon>Viridiplantae</taxon>
        <taxon>Streptophyta</taxon>
        <taxon>Embryophyta</taxon>
        <taxon>Tracheophyta</taxon>
        <taxon>Spermatophyta</taxon>
        <taxon>Magnoliopsida</taxon>
        <taxon>eudicotyledons</taxon>
        <taxon>Gunneridae</taxon>
        <taxon>Pentapetalae</taxon>
        <taxon>asterids</taxon>
        <taxon>campanulids</taxon>
        <taxon>Asterales</taxon>
        <taxon>Asteraceae</taxon>
        <taxon>Cichorioideae</taxon>
        <taxon>Cichorieae</taxon>
        <taxon>Lactucinae</taxon>
        <taxon>Lactuca</taxon>
    </lineage>
</organism>
<dbReference type="PANTHER" id="PTHR11017">
    <property type="entry name" value="LEUCINE-RICH REPEAT-CONTAINING PROTEIN"/>
    <property type="match status" value="1"/>
</dbReference>
<sequence>MASGKTFAIEVKDSSRWTEYNVNLWKKALEEVAVLAGMILSGPETEFLKKIVDTIYNKLDCKKFHLPVNLTGMATRYKDIKSFINEPNEMGKDIVRQETLKFPAKRSRVWLNSDSYKILTKGEGSETVEGLALDLEMLRTEVPVKSLDLKTDALNNMDKLKLLHLNFVYLDGSYENVSEDLRWLCWFGFHLKTIPSDLSMGKLVAIDMSYSNLEVFELPMVLQSLKILNLKDSYNLFEIRNLSRIPHLETLILWSCHRLVYICETIGELKNLSVLNMTGCKSLFMMEHANLLVGLEAFTFSRRVEKQPTFSFPHSIRQLFLKDCNLECTDSFPLSFSVQLSLEYLNLCNSLFEFLPCYDHLRNLRVLDLSFCTRLKWFLCLPNTLAELYVYYCTLLERITFESPRFTLQELGYEGCISLWEIEGFIKLVPVAKLEENDLGRMKWLKEYQNHEVCLVGDDELTKGRSSCIQMLYEFDIMSTSLPDIKDPNMKPTYVSEFSSLYLNVPSDPDNRKIKGLDVTFRYKILSDDCAWFCKISATNGVDFMYNPKVFGKPDSDEVGIWLSYWPIGNNLNVGDIVNVSIVVKSGLEVHGCGVSLVYTDDKVAEEILENNKGWVEILGGNLSGFQLSTGSYYLCRRDFFELMEVDRLTPDWFRNLVGDTIHFIEVQGWRKTGRPKQLNQSFTELKTVRCIIHGPELEEIYKIPEMSKSSFVDRTLEFPSSMLGKTMKSTRSFNSSDTTIKEIVLGVNLRSQTQKQEVIEALSELQGIHSIHVDTEDGRLTVIGDLDPVNAVNCQKNDEVPQVPPAIYLAQDQRLLIRTDCHNITLIRKKKIKKYRHNLILYVTGNA</sequence>
<dbReference type="InterPro" id="IPR035897">
    <property type="entry name" value="Toll_tir_struct_dom_sf"/>
</dbReference>